<organism evidence="2">
    <name type="scientific">marine metagenome</name>
    <dbReference type="NCBI Taxonomy" id="408172"/>
    <lineage>
        <taxon>unclassified sequences</taxon>
        <taxon>metagenomes</taxon>
        <taxon>ecological metagenomes</taxon>
    </lineage>
</organism>
<reference evidence="2" key="1">
    <citation type="submission" date="2018-05" db="EMBL/GenBank/DDBJ databases">
        <authorList>
            <person name="Lanie J.A."/>
            <person name="Ng W.-L."/>
            <person name="Kazmierczak K.M."/>
            <person name="Andrzejewski T.M."/>
            <person name="Davidsen T.M."/>
            <person name="Wayne K.J."/>
            <person name="Tettelin H."/>
            <person name="Glass J.I."/>
            <person name="Rusch D."/>
            <person name="Podicherti R."/>
            <person name="Tsui H.-C.T."/>
            <person name="Winkler M.E."/>
        </authorList>
    </citation>
    <scope>NUCLEOTIDE SEQUENCE</scope>
</reference>
<feature type="compositionally biased region" description="Acidic residues" evidence="1">
    <location>
        <begin position="204"/>
        <end position="225"/>
    </location>
</feature>
<sequence length="286" mass="32131">MKKFEFNKEAKSNLAKLLATENLTVEHRKVKTAYFDLQKRLLVVPIWKEMNVDILDLLLAHEIGHALYTPQVEWKEAIDKKIPHSFLNVVEDARIEKLIKRKYPGLSQSFIKGYRDLIAADFFKTADKDINEMLLIDRLNMHFKSSHVESTIEFSDDVELEFVDRMAKVETFAEVEVLAKDLAEYCKGESELKSLDDHEFESIFGDDGEDSADGDADDGDNNDNGDADKSDGDGEESDENSKSGKGEDGEDGEGSESDEFENSGDQSDTVTDEHGSVAPGDWYPSS</sequence>
<accession>A0A382MBI1</accession>
<feature type="non-terminal residue" evidence="2">
    <location>
        <position position="286"/>
    </location>
</feature>
<name>A0A382MBI1_9ZZZZ</name>
<protein>
    <recommendedName>
        <fullName evidence="3">Metallopeptidase domain-containing protein</fullName>
    </recommendedName>
</protein>
<evidence type="ECO:0008006" key="3">
    <source>
        <dbReference type="Google" id="ProtNLM"/>
    </source>
</evidence>
<evidence type="ECO:0000313" key="2">
    <source>
        <dbReference type="EMBL" id="SVC44792.1"/>
    </source>
</evidence>
<dbReference type="EMBL" id="UINC01091772">
    <property type="protein sequence ID" value="SVC44792.1"/>
    <property type="molecule type" value="Genomic_DNA"/>
</dbReference>
<proteinExistence type="predicted"/>
<feature type="region of interest" description="Disordered" evidence="1">
    <location>
        <begin position="197"/>
        <end position="286"/>
    </location>
</feature>
<evidence type="ECO:0000256" key="1">
    <source>
        <dbReference type="SAM" id="MobiDB-lite"/>
    </source>
</evidence>
<dbReference type="AlphaFoldDB" id="A0A382MBI1"/>
<gene>
    <name evidence="2" type="ORF">METZ01_LOCUS297646</name>
</gene>
<feature type="compositionally biased region" description="Acidic residues" evidence="1">
    <location>
        <begin position="248"/>
        <end position="262"/>
    </location>
</feature>